<reference evidence="4" key="1">
    <citation type="journal article" date="2015" name="Int J Genomics">
        <title>Genome-Wide Identification and Characterization of the LRR-RLK Gene Family in Two Vernicia Species.</title>
        <authorList>
            <person name="Zhu H."/>
            <person name="Wang Y."/>
            <person name="Yin H."/>
            <person name="Gao M."/>
            <person name="Zhang Q."/>
            <person name="Chen Y."/>
        </authorList>
    </citation>
    <scope>NUCLEOTIDE SEQUENCE</scope>
</reference>
<protein>
    <submittedName>
        <fullName evidence="4">LRR-RLK</fullName>
    </submittedName>
</protein>
<evidence type="ECO:0000313" key="4">
    <source>
        <dbReference type="EMBL" id="AMM43070.1"/>
    </source>
</evidence>
<keyword evidence="1" id="KW-0433">Leucine-rich repeat</keyword>
<dbReference type="AlphaFoldDB" id="A0A140G4U8"/>
<organism evidence="4">
    <name type="scientific">Vernicia montana</name>
    <dbReference type="NCBI Taxonomy" id="316732"/>
    <lineage>
        <taxon>Eukaryota</taxon>
        <taxon>Viridiplantae</taxon>
        <taxon>Streptophyta</taxon>
        <taxon>Embryophyta</taxon>
        <taxon>Tracheophyta</taxon>
        <taxon>Spermatophyta</taxon>
        <taxon>Magnoliopsida</taxon>
        <taxon>eudicotyledons</taxon>
        <taxon>Gunneridae</taxon>
        <taxon>Pentapetalae</taxon>
        <taxon>rosids</taxon>
        <taxon>fabids</taxon>
        <taxon>Malpighiales</taxon>
        <taxon>Euphorbiaceae</taxon>
        <taxon>Crotonoideae</taxon>
        <taxon>Aleuritideae</taxon>
        <taxon>Vernicia</taxon>
    </lineage>
</organism>
<dbReference type="SUPFAM" id="SSF52058">
    <property type="entry name" value="L domain-like"/>
    <property type="match status" value="1"/>
</dbReference>
<dbReference type="PANTHER" id="PTHR48051:SF46">
    <property type="entry name" value="LEUCINE RICH REPEAT-CONTAINING DOMAIN PROTEIN"/>
    <property type="match status" value="1"/>
</dbReference>
<dbReference type="GO" id="GO:0005737">
    <property type="term" value="C:cytoplasm"/>
    <property type="evidence" value="ECO:0007669"/>
    <property type="project" value="TreeGrafter"/>
</dbReference>
<dbReference type="Pfam" id="PF23598">
    <property type="entry name" value="LRR_14"/>
    <property type="match status" value="1"/>
</dbReference>
<sequence>MSKTSQLELNPNAFARISNLKFLIFRMSDDHGGFEGNCNVQLPGGLESLPGELRYLYWHGYPLASLPANFCPMNLVELNLPCSKVERLWEGAKVPLSISQQLSNLTFMSLRHCKNIRSLPTNMDLQSLKTLELSGCSNLNKFPEVSRNIRYLYLRETAIQEVPLSIECLSKLVILDMKNCTKLKYLPSTICKLKALETFILSGCKNLENFPEVLETMDHLGHLFLDETSLVNLPESFCNLKALHTLDLSDCSNLEKLPKNIKNLNFLAELRARGCNPLKLPTDIMYLSSIVDLNLSENSFDRMPAGMGQLSKLRWLNVSRCKQLQSLPELPAGIKYLNARGCRSLESISCLKQLFELGYSSSFGDGNW</sequence>
<dbReference type="InterPro" id="IPR032675">
    <property type="entry name" value="LRR_dom_sf"/>
</dbReference>
<evidence type="ECO:0000256" key="1">
    <source>
        <dbReference type="ARBA" id="ARBA00022614"/>
    </source>
</evidence>
<dbReference type="Gene3D" id="3.80.10.10">
    <property type="entry name" value="Ribonuclease Inhibitor"/>
    <property type="match status" value="2"/>
</dbReference>
<feature type="domain" description="Disease resistance R13L4/SHOC-2-like LRR" evidence="3">
    <location>
        <begin position="115"/>
        <end position="222"/>
    </location>
</feature>
<proteinExistence type="evidence at transcript level"/>
<keyword evidence="2" id="KW-0677">Repeat</keyword>
<dbReference type="Pfam" id="PF07725">
    <property type="entry name" value="LRR_3"/>
    <property type="match status" value="1"/>
</dbReference>
<dbReference type="InterPro" id="IPR055414">
    <property type="entry name" value="LRR_R13L4/SHOC2-like"/>
</dbReference>
<evidence type="ECO:0000259" key="3">
    <source>
        <dbReference type="Pfam" id="PF23598"/>
    </source>
</evidence>
<dbReference type="InterPro" id="IPR050216">
    <property type="entry name" value="LRR_domain-containing"/>
</dbReference>
<dbReference type="PANTHER" id="PTHR48051">
    <property type="match status" value="1"/>
</dbReference>
<dbReference type="InterPro" id="IPR011713">
    <property type="entry name" value="Leu-rich_rpt_3"/>
</dbReference>
<dbReference type="EMBL" id="KT805828">
    <property type="protein sequence ID" value="AMM43070.1"/>
    <property type="molecule type" value="mRNA"/>
</dbReference>
<dbReference type="InterPro" id="IPR001611">
    <property type="entry name" value="Leu-rich_rpt"/>
</dbReference>
<evidence type="ECO:0000256" key="2">
    <source>
        <dbReference type="ARBA" id="ARBA00022737"/>
    </source>
</evidence>
<name>A0A140G4U8_9ROSI</name>
<dbReference type="Pfam" id="PF00560">
    <property type="entry name" value="LRR_1"/>
    <property type="match status" value="1"/>
</dbReference>
<accession>A0A140G4U8</accession>